<dbReference type="EMBL" id="CP058909">
    <property type="protein sequence ID" value="QLH81059.1"/>
    <property type="molecule type" value="Genomic_DNA"/>
</dbReference>
<dbReference type="GO" id="GO:0008792">
    <property type="term" value="F:arginine decarboxylase activity"/>
    <property type="evidence" value="ECO:0007669"/>
    <property type="project" value="UniProtKB-EC"/>
</dbReference>
<dbReference type="SFLD" id="SFLDS00055">
    <property type="entry name" value="Pyruvoyl-Dependent_Histidine/A"/>
    <property type="match status" value="1"/>
</dbReference>
<evidence type="ECO:0000256" key="3">
    <source>
        <dbReference type="ARBA" id="ARBA00012426"/>
    </source>
</evidence>
<keyword evidence="4" id="KW-0210">Decarboxylase</keyword>
<dbReference type="GeneID" id="56081949"/>
<proteinExistence type="inferred from homology"/>
<dbReference type="KEGG" id="hpel:HZS54_05130"/>
<accession>A0A7D5PE47</accession>
<reference evidence="8 9" key="1">
    <citation type="submission" date="2020-07" db="EMBL/GenBank/DDBJ databases">
        <title>Halosimplex litoreum sp. nov. and Halosimplex rubrum sp. nov., isolated from different salt environments.</title>
        <authorList>
            <person name="Cui H."/>
        </authorList>
    </citation>
    <scope>NUCLEOTIDE SEQUENCE [LARGE SCALE GENOMIC DNA]</scope>
    <source>
        <strain evidence="8 9">R2</strain>
    </source>
</reference>
<protein>
    <recommendedName>
        <fullName evidence="3">arginine decarboxylase</fullName>
        <ecNumber evidence="3">4.1.1.19</ecNumber>
    </recommendedName>
</protein>
<dbReference type="PANTHER" id="PTHR40438">
    <property type="entry name" value="PYRUVOYL-DEPENDENT ARGININE DECARBOXYLASE"/>
    <property type="match status" value="1"/>
</dbReference>
<name>A0A7D5PE47_9EURY</name>
<dbReference type="AlphaFoldDB" id="A0A7D5PE47"/>
<dbReference type="GO" id="GO:0006527">
    <property type="term" value="P:L-arginine catabolic process"/>
    <property type="evidence" value="ECO:0007669"/>
    <property type="project" value="InterPro"/>
</dbReference>
<comment type="cofactor">
    <cofactor evidence="1">
        <name>pyruvate</name>
        <dbReference type="ChEBI" id="CHEBI:15361"/>
    </cofactor>
</comment>
<dbReference type="SFLD" id="SFLDG01170">
    <property type="entry name" value="Pyruvoyl-dependent_arginine_de"/>
    <property type="match status" value="1"/>
</dbReference>
<evidence type="ECO:0000256" key="6">
    <source>
        <dbReference type="ARBA" id="ARBA00023317"/>
    </source>
</evidence>
<dbReference type="Gene3D" id="3.50.20.10">
    <property type="entry name" value="Pyruvoyl-Dependent Histidine Decarboxylase, subunit B"/>
    <property type="match status" value="1"/>
</dbReference>
<comment type="similarity">
    <text evidence="2">Belongs to the PdaD family.</text>
</comment>
<evidence type="ECO:0000313" key="9">
    <source>
        <dbReference type="Proteomes" id="UP000509346"/>
    </source>
</evidence>
<sequence>MSTIRVAWGSATGPTAMSSFDAALAEAGVHNYNLVTLSSVIPAEARLDRVGTAPDLGPTGEALYAVVGRETLPPGADGEACAGLGWVRSESGRGLFYEASGTDPEAVESAVEAGLRRGTELREWTFRAEPEVVVESTPADPADHATAVVVAAYGGSESLLD</sequence>
<dbReference type="EC" id="4.1.1.19" evidence="3"/>
<organism evidence="8 9">
    <name type="scientific">Halosimplex pelagicum</name>
    <dbReference type="NCBI Taxonomy" id="869886"/>
    <lineage>
        <taxon>Archaea</taxon>
        <taxon>Methanobacteriati</taxon>
        <taxon>Methanobacteriota</taxon>
        <taxon>Stenosarchaea group</taxon>
        <taxon>Halobacteria</taxon>
        <taxon>Halobacteriales</taxon>
        <taxon>Haloarculaceae</taxon>
        <taxon>Halosimplex</taxon>
    </lineage>
</organism>
<dbReference type="InterPro" id="IPR002724">
    <property type="entry name" value="Pyruvoyl-dep_arg_deCO2ase"/>
</dbReference>
<gene>
    <name evidence="8" type="ORF">HZS54_05130</name>
</gene>
<keyword evidence="5" id="KW-0456">Lyase</keyword>
<evidence type="ECO:0000313" key="8">
    <source>
        <dbReference type="EMBL" id="QLH81059.1"/>
    </source>
</evidence>
<dbReference type="InterPro" id="IPR016104">
    <property type="entry name" value="Pyr-dep_his/arg-deCO2ase"/>
</dbReference>
<dbReference type="Pfam" id="PF01862">
    <property type="entry name" value="PvlArgDC"/>
    <property type="match status" value="1"/>
</dbReference>
<dbReference type="Proteomes" id="UP000509346">
    <property type="component" value="Chromosome"/>
</dbReference>
<evidence type="ECO:0000256" key="5">
    <source>
        <dbReference type="ARBA" id="ARBA00023239"/>
    </source>
</evidence>
<dbReference type="OrthoDB" id="30748at2157"/>
<dbReference type="InterPro" id="IPR016105">
    <property type="entry name" value="Pyr-dep_his/arg-deCO2ase_sand"/>
</dbReference>
<dbReference type="SUPFAM" id="SSF56271">
    <property type="entry name" value="Pyruvoyl-dependent histidine and arginine decarboxylases"/>
    <property type="match status" value="1"/>
</dbReference>
<dbReference type="PANTHER" id="PTHR40438:SF1">
    <property type="entry name" value="PYRUVOYL-DEPENDENT ARGININE DECARBOXYLASE"/>
    <property type="match status" value="1"/>
</dbReference>
<evidence type="ECO:0000256" key="2">
    <source>
        <dbReference type="ARBA" id="ARBA00007412"/>
    </source>
</evidence>
<evidence type="ECO:0000256" key="7">
    <source>
        <dbReference type="ARBA" id="ARBA00049309"/>
    </source>
</evidence>
<comment type="catalytic activity">
    <reaction evidence="7">
        <text>L-arginine + H(+) = agmatine + CO2</text>
        <dbReference type="Rhea" id="RHEA:17641"/>
        <dbReference type="ChEBI" id="CHEBI:15378"/>
        <dbReference type="ChEBI" id="CHEBI:16526"/>
        <dbReference type="ChEBI" id="CHEBI:32682"/>
        <dbReference type="ChEBI" id="CHEBI:58145"/>
        <dbReference type="EC" id="4.1.1.19"/>
    </reaction>
</comment>
<evidence type="ECO:0000256" key="1">
    <source>
        <dbReference type="ARBA" id="ARBA00001928"/>
    </source>
</evidence>
<keyword evidence="9" id="KW-1185">Reference proteome</keyword>
<dbReference type="RefSeq" id="WP_179920871.1">
    <property type="nucleotide sequence ID" value="NZ_CP058909.1"/>
</dbReference>
<keyword evidence="6" id="KW-0670">Pyruvate</keyword>
<evidence type="ECO:0000256" key="4">
    <source>
        <dbReference type="ARBA" id="ARBA00022793"/>
    </source>
</evidence>